<reference evidence="1" key="1">
    <citation type="journal article" date="2020" name="Nature">
        <title>Giant virus diversity and host interactions through global metagenomics.</title>
        <authorList>
            <person name="Schulz F."/>
            <person name="Roux S."/>
            <person name="Paez-Espino D."/>
            <person name="Jungbluth S."/>
            <person name="Walsh D.A."/>
            <person name="Denef V.J."/>
            <person name="McMahon K.D."/>
            <person name="Konstantinidis K.T."/>
            <person name="Eloe-Fadrosh E.A."/>
            <person name="Kyrpides N.C."/>
            <person name="Woyke T."/>
        </authorList>
    </citation>
    <scope>NUCLEOTIDE SEQUENCE</scope>
    <source>
        <strain evidence="1">GVMAG-M-3300023174-189</strain>
    </source>
</reference>
<dbReference type="EMBL" id="MN739626">
    <property type="protein sequence ID" value="QHT16688.1"/>
    <property type="molecule type" value="Genomic_DNA"/>
</dbReference>
<proteinExistence type="predicted"/>
<sequence length="287" mass="32659">MHKHPRTSKLQSDKPRFLNPSYEERNWIRTIPASYPDILRAPAVSYKAERDDIRIKANKYVAFARPYRGKQGLLIIGNEFRPIIIDETQPDRPNVIPMRLDRETLEDTWIFAITLFHAEGLIQIEDCVVAAGEQIRSSKNFKERFGLVQKFADHIWFSDTRFQLNWQMQIADMVPLISINEAIQGLSGGNLCLMPDLPSFRLLKVTHIAAPKPVITSGPRDFRCVPVIGKPDLYDLVNSDGINLGRAAIQTLSISQALQLKRATGEPLNVMAEWNEDFESYVVTSVL</sequence>
<dbReference type="AlphaFoldDB" id="A0A6C0DIC8"/>
<accession>A0A6C0DIC8</accession>
<name>A0A6C0DIC8_9ZZZZ</name>
<evidence type="ECO:0000313" key="1">
    <source>
        <dbReference type="EMBL" id="QHT16688.1"/>
    </source>
</evidence>
<protein>
    <submittedName>
        <fullName evidence="1">Uncharacterized protein</fullName>
    </submittedName>
</protein>
<organism evidence="1">
    <name type="scientific">viral metagenome</name>
    <dbReference type="NCBI Taxonomy" id="1070528"/>
    <lineage>
        <taxon>unclassified sequences</taxon>
        <taxon>metagenomes</taxon>
        <taxon>organismal metagenomes</taxon>
    </lineage>
</organism>